<proteinExistence type="predicted"/>
<dbReference type="Pfam" id="PF01522">
    <property type="entry name" value="Polysacc_deac_1"/>
    <property type="match status" value="1"/>
</dbReference>
<dbReference type="Proteomes" id="UP000318065">
    <property type="component" value="Chromosome"/>
</dbReference>
<dbReference type="GO" id="GO:0005975">
    <property type="term" value="P:carbohydrate metabolic process"/>
    <property type="evidence" value="ECO:0007669"/>
    <property type="project" value="InterPro"/>
</dbReference>
<feature type="domain" description="NodB homology" evidence="1">
    <location>
        <begin position="19"/>
        <end position="290"/>
    </location>
</feature>
<sequence length="290" mass="32394">MHPPQDSTTAPGESAARRPTVAITFDNLGEAADLERGLWPAERPLGNHFSVRRVLPRILDLLDELGLRATFFVEGLNARLYPKALLEIAARGHEVGYHGWRHEYWAGLPPAEEARLLERGVRELEKLGLRPEGFRPPGGRLNPSSPELLKRLGFTYCSPAGEGVGILEGLAVLPFAWRLIDAYYYLPRFGNLRRSNTGSDAPLPPSRLQEALDAALAETPHRHGHLSLLFHPFLQEPEERFTVLRHSLERLQRLVAEGAVRCAPCREIAAQIPERDDPTASKPRLDLTET</sequence>
<dbReference type="PANTHER" id="PTHR47561">
    <property type="entry name" value="POLYSACCHARIDE DEACETYLASE FAMILY PROTEIN (AFU_ORTHOLOGUE AFUA_6G05030)"/>
    <property type="match status" value="1"/>
</dbReference>
<dbReference type="InterPro" id="IPR002509">
    <property type="entry name" value="NODB_dom"/>
</dbReference>
<dbReference type="RefSeq" id="WP_143528299.1">
    <property type="nucleotide sequence ID" value="NZ_AP019791.1"/>
</dbReference>
<gene>
    <name evidence="2" type="ORF">RxyAA322_21260</name>
</gene>
<keyword evidence="3" id="KW-1185">Reference proteome</keyword>
<dbReference type="PROSITE" id="PS51677">
    <property type="entry name" value="NODB"/>
    <property type="match status" value="1"/>
</dbReference>
<evidence type="ECO:0000259" key="1">
    <source>
        <dbReference type="PROSITE" id="PS51677"/>
    </source>
</evidence>
<dbReference type="GO" id="GO:0016810">
    <property type="term" value="F:hydrolase activity, acting on carbon-nitrogen (but not peptide) bonds"/>
    <property type="evidence" value="ECO:0007669"/>
    <property type="project" value="InterPro"/>
</dbReference>
<reference evidence="2" key="1">
    <citation type="journal article" date="2019" name="Microbiol. Resour. Announc.">
        <title>Complete Genome Sequence of Rubrobacter xylanophilus Strain AA3-22, Isolated from Arima Onsen in Japan.</title>
        <authorList>
            <person name="Tomariguchi N."/>
            <person name="Miyazaki K."/>
        </authorList>
    </citation>
    <scope>NUCLEOTIDE SEQUENCE [LARGE SCALE GENOMIC DNA]</scope>
    <source>
        <strain evidence="2">AA3-22</strain>
    </source>
</reference>
<dbReference type="Gene3D" id="3.20.20.370">
    <property type="entry name" value="Glycoside hydrolase/deacetylase"/>
    <property type="match status" value="1"/>
</dbReference>
<name>A0A510HJW2_9ACTN</name>
<dbReference type="OrthoDB" id="9784220at2"/>
<evidence type="ECO:0000313" key="2">
    <source>
        <dbReference type="EMBL" id="BBL80272.1"/>
    </source>
</evidence>
<evidence type="ECO:0000313" key="3">
    <source>
        <dbReference type="Proteomes" id="UP000318065"/>
    </source>
</evidence>
<dbReference type="PANTHER" id="PTHR47561:SF1">
    <property type="entry name" value="POLYSACCHARIDE DEACETYLASE FAMILY PROTEIN (AFU_ORTHOLOGUE AFUA_6G05030)"/>
    <property type="match status" value="1"/>
</dbReference>
<protein>
    <submittedName>
        <fullName evidence="2">Putative polysaccharide deacetylase</fullName>
    </submittedName>
</protein>
<dbReference type="InterPro" id="IPR011330">
    <property type="entry name" value="Glyco_hydro/deAcase_b/a-brl"/>
</dbReference>
<dbReference type="SUPFAM" id="SSF88713">
    <property type="entry name" value="Glycoside hydrolase/deacetylase"/>
    <property type="match status" value="1"/>
</dbReference>
<accession>A0A510HJW2</accession>
<dbReference type="EMBL" id="AP019791">
    <property type="protein sequence ID" value="BBL80272.1"/>
    <property type="molecule type" value="Genomic_DNA"/>
</dbReference>
<organism evidence="2 3">
    <name type="scientific">Rubrobacter xylanophilus</name>
    <dbReference type="NCBI Taxonomy" id="49319"/>
    <lineage>
        <taxon>Bacteria</taxon>
        <taxon>Bacillati</taxon>
        <taxon>Actinomycetota</taxon>
        <taxon>Rubrobacteria</taxon>
        <taxon>Rubrobacterales</taxon>
        <taxon>Rubrobacteraceae</taxon>
        <taxon>Rubrobacter</taxon>
    </lineage>
</organism>
<dbReference type="AlphaFoldDB" id="A0A510HJW2"/>